<dbReference type="GO" id="GO:0003677">
    <property type="term" value="F:DNA binding"/>
    <property type="evidence" value="ECO:0007669"/>
    <property type="project" value="InterPro"/>
</dbReference>
<sequence>MLAREPMIWATIKEELVQIKQKYGEERRTRIKA</sequence>
<accession>X1J7I8</accession>
<dbReference type="Gene3D" id="1.10.268.10">
    <property type="entry name" value="Topoisomerase, domain 3"/>
    <property type="match status" value="1"/>
</dbReference>
<dbReference type="AlphaFoldDB" id="X1J7I8"/>
<name>X1J7I8_9ZZZZ</name>
<feature type="non-terminal residue" evidence="1">
    <location>
        <position position="33"/>
    </location>
</feature>
<comment type="caution">
    <text evidence="1">The sequence shown here is derived from an EMBL/GenBank/DDBJ whole genome shotgun (WGS) entry which is preliminary data.</text>
</comment>
<dbReference type="GO" id="GO:0003918">
    <property type="term" value="F:DNA topoisomerase type II (double strand cut, ATP-hydrolyzing) activity"/>
    <property type="evidence" value="ECO:0007669"/>
    <property type="project" value="InterPro"/>
</dbReference>
<evidence type="ECO:0000313" key="1">
    <source>
        <dbReference type="EMBL" id="GAH89937.1"/>
    </source>
</evidence>
<dbReference type="EMBL" id="BARV01002105">
    <property type="protein sequence ID" value="GAH89937.1"/>
    <property type="molecule type" value="Genomic_DNA"/>
</dbReference>
<gene>
    <name evidence="1" type="ORF">S06H3_05630</name>
</gene>
<organism evidence="1">
    <name type="scientific">marine sediment metagenome</name>
    <dbReference type="NCBI Taxonomy" id="412755"/>
    <lineage>
        <taxon>unclassified sequences</taxon>
        <taxon>metagenomes</taxon>
        <taxon>ecological metagenomes</taxon>
    </lineage>
</organism>
<dbReference type="GO" id="GO:0005524">
    <property type="term" value="F:ATP binding"/>
    <property type="evidence" value="ECO:0007669"/>
    <property type="project" value="InterPro"/>
</dbReference>
<reference evidence="1" key="1">
    <citation type="journal article" date="2014" name="Front. Microbiol.">
        <title>High frequency of phylogenetically diverse reductive dehalogenase-homologous genes in deep subseafloor sedimentary metagenomes.</title>
        <authorList>
            <person name="Kawai M."/>
            <person name="Futagami T."/>
            <person name="Toyoda A."/>
            <person name="Takaki Y."/>
            <person name="Nishi S."/>
            <person name="Hori S."/>
            <person name="Arai W."/>
            <person name="Tsubouchi T."/>
            <person name="Morono Y."/>
            <person name="Uchiyama I."/>
            <person name="Ito T."/>
            <person name="Fujiyama A."/>
            <person name="Inagaki F."/>
            <person name="Takami H."/>
        </authorList>
    </citation>
    <scope>NUCLEOTIDE SEQUENCE</scope>
    <source>
        <strain evidence="1">Expedition CK06-06</strain>
    </source>
</reference>
<dbReference type="InterPro" id="IPR013757">
    <property type="entry name" value="Topo_IIA_A_a_sf"/>
</dbReference>
<protein>
    <submittedName>
        <fullName evidence="1">Uncharacterized protein</fullName>
    </submittedName>
</protein>
<proteinExistence type="predicted"/>